<sequence>MNSSPSSACLALLGGAGKAGRPLVQAALQAGHRVRVLLRQPALFAVQHPRLTILEGDARDPAALRRLLAGSTALLSTLGNPRGETAPILSAVTAQLLALLPALGIGRYVAVTSLYDTGQPQPHAATRQAAAYMAQHFPAFMADRQRELALLAGSPLDWTCVRLPLVVEGPATGAVRTSLTHRPGPHITAADLAQFLLGQLASREFIRQCPFVANSA</sequence>
<dbReference type="Pfam" id="PF13460">
    <property type="entry name" value="NAD_binding_10"/>
    <property type="match status" value="1"/>
</dbReference>
<comment type="caution">
    <text evidence="2">The sequence shown here is derived from an EMBL/GenBank/DDBJ whole genome shotgun (WGS) entry which is preliminary data.</text>
</comment>
<evidence type="ECO:0000313" key="3">
    <source>
        <dbReference type="Proteomes" id="UP000618931"/>
    </source>
</evidence>
<dbReference type="Gene3D" id="3.40.50.720">
    <property type="entry name" value="NAD(P)-binding Rossmann-like Domain"/>
    <property type="match status" value="1"/>
</dbReference>
<dbReference type="SUPFAM" id="SSF51735">
    <property type="entry name" value="NAD(P)-binding Rossmann-fold domains"/>
    <property type="match status" value="1"/>
</dbReference>
<evidence type="ECO:0000259" key="1">
    <source>
        <dbReference type="Pfam" id="PF13460"/>
    </source>
</evidence>
<dbReference type="EMBL" id="JADQDM010000009">
    <property type="protein sequence ID" value="MBF9222787.1"/>
    <property type="molecule type" value="Genomic_DNA"/>
</dbReference>
<protein>
    <submittedName>
        <fullName evidence="2">NAD(P)H-binding protein</fullName>
    </submittedName>
</protein>
<dbReference type="Proteomes" id="UP000618931">
    <property type="component" value="Unassembled WGS sequence"/>
</dbReference>
<accession>A0ABS0I7A7</accession>
<dbReference type="InterPro" id="IPR051606">
    <property type="entry name" value="Polyketide_Oxido-like"/>
</dbReference>
<dbReference type="RefSeq" id="WP_196294230.1">
    <property type="nucleotide sequence ID" value="NZ_JADQDM010000009.1"/>
</dbReference>
<dbReference type="PANTHER" id="PTHR43355:SF2">
    <property type="entry name" value="FLAVIN REDUCTASE (NADPH)"/>
    <property type="match status" value="1"/>
</dbReference>
<feature type="domain" description="NAD(P)-binding" evidence="1">
    <location>
        <begin position="14"/>
        <end position="201"/>
    </location>
</feature>
<name>A0ABS0I7A7_9BACT</name>
<evidence type="ECO:0000313" key="2">
    <source>
        <dbReference type="EMBL" id="MBF9222787.1"/>
    </source>
</evidence>
<organism evidence="2 3">
    <name type="scientific">Hymenobacter ruricola</name>
    <dbReference type="NCBI Taxonomy" id="2791023"/>
    <lineage>
        <taxon>Bacteria</taxon>
        <taxon>Pseudomonadati</taxon>
        <taxon>Bacteroidota</taxon>
        <taxon>Cytophagia</taxon>
        <taxon>Cytophagales</taxon>
        <taxon>Hymenobacteraceae</taxon>
        <taxon>Hymenobacter</taxon>
    </lineage>
</organism>
<gene>
    <name evidence="2" type="ORF">I2H31_16910</name>
</gene>
<dbReference type="InterPro" id="IPR016040">
    <property type="entry name" value="NAD(P)-bd_dom"/>
</dbReference>
<dbReference type="PANTHER" id="PTHR43355">
    <property type="entry name" value="FLAVIN REDUCTASE (NADPH)"/>
    <property type="match status" value="1"/>
</dbReference>
<reference evidence="2 3" key="1">
    <citation type="submission" date="2020-11" db="EMBL/GenBank/DDBJ databases">
        <authorList>
            <person name="Kim M.K."/>
        </authorList>
    </citation>
    <scope>NUCLEOTIDE SEQUENCE [LARGE SCALE GENOMIC DNA]</scope>
    <source>
        <strain evidence="2 3">BT662</strain>
    </source>
</reference>
<keyword evidence="3" id="KW-1185">Reference proteome</keyword>
<proteinExistence type="predicted"/>
<dbReference type="InterPro" id="IPR036291">
    <property type="entry name" value="NAD(P)-bd_dom_sf"/>
</dbReference>